<evidence type="ECO:0000256" key="4">
    <source>
        <dbReference type="ARBA" id="ARBA00023002"/>
    </source>
</evidence>
<keyword evidence="11" id="KW-1185">Reference proteome</keyword>
<dbReference type="PRINTS" id="PR00409">
    <property type="entry name" value="PHDIOXRDTASE"/>
</dbReference>
<evidence type="ECO:0000259" key="8">
    <source>
        <dbReference type="PROSITE" id="PS51296"/>
    </source>
</evidence>
<dbReference type="SUPFAM" id="SSF63380">
    <property type="entry name" value="Riboflavin synthase domain-like"/>
    <property type="match status" value="1"/>
</dbReference>
<proteinExistence type="predicted"/>
<dbReference type="AlphaFoldDB" id="A0A936YTF9"/>
<dbReference type="InterPro" id="IPR039261">
    <property type="entry name" value="FNR_nucleotide-bd"/>
</dbReference>
<dbReference type="Pfam" id="PF00111">
    <property type="entry name" value="Fer2"/>
    <property type="match status" value="1"/>
</dbReference>
<dbReference type="CDD" id="cd03469">
    <property type="entry name" value="Rieske_RO_Alpha_N"/>
    <property type="match status" value="1"/>
</dbReference>
<feature type="domain" description="FAD-binding FR-type" evidence="9">
    <location>
        <begin position="274"/>
        <end position="375"/>
    </location>
</feature>
<keyword evidence="5" id="KW-0408">Iron</keyword>
<evidence type="ECO:0000313" key="11">
    <source>
        <dbReference type="Proteomes" id="UP000633219"/>
    </source>
</evidence>
<dbReference type="PROSITE" id="PS51384">
    <property type="entry name" value="FAD_FR"/>
    <property type="match status" value="1"/>
</dbReference>
<dbReference type="Proteomes" id="UP000633219">
    <property type="component" value="Unassembled WGS sequence"/>
</dbReference>
<dbReference type="CDD" id="cd00207">
    <property type="entry name" value="fer2"/>
    <property type="match status" value="1"/>
</dbReference>
<dbReference type="InterPro" id="IPR012675">
    <property type="entry name" value="Beta-grasp_dom_sf"/>
</dbReference>
<keyword evidence="6" id="KW-0411">Iron-sulfur</keyword>
<dbReference type="InterPro" id="IPR017927">
    <property type="entry name" value="FAD-bd_FR_type"/>
</dbReference>
<dbReference type="RefSeq" id="WP_201663123.1">
    <property type="nucleotide sequence ID" value="NZ_JAEQNC010000014.1"/>
</dbReference>
<comment type="caution">
    <text evidence="10">The sequence shown here is derived from an EMBL/GenBank/DDBJ whole genome shotgun (WGS) entry which is preliminary data.</text>
</comment>
<dbReference type="Gene3D" id="3.10.20.30">
    <property type="match status" value="1"/>
</dbReference>
<dbReference type="PANTHER" id="PTHR47354:SF1">
    <property type="entry name" value="CARNITINE MONOOXYGENASE REDUCTASE SUBUNIT"/>
    <property type="match status" value="1"/>
</dbReference>
<dbReference type="PROSITE" id="PS51296">
    <property type="entry name" value="RIESKE"/>
    <property type="match status" value="1"/>
</dbReference>
<dbReference type="PROSITE" id="PS00197">
    <property type="entry name" value="2FE2S_FER_1"/>
    <property type="match status" value="1"/>
</dbReference>
<dbReference type="Gene3D" id="3.40.50.80">
    <property type="entry name" value="Nucleotide-binding domain of ferredoxin-NADP reductase (FNR) module"/>
    <property type="match status" value="1"/>
</dbReference>
<protein>
    <submittedName>
        <fullName evidence="10">Rieske 2Fe-2S domain-containing protein</fullName>
    </submittedName>
</protein>
<dbReference type="SUPFAM" id="SSF54292">
    <property type="entry name" value="2Fe-2S ferredoxin-like"/>
    <property type="match status" value="1"/>
</dbReference>
<dbReference type="Gene3D" id="2.102.10.10">
    <property type="entry name" value="Rieske [2Fe-2S] iron-sulphur domain"/>
    <property type="match status" value="1"/>
</dbReference>
<accession>A0A936YTF9</accession>
<evidence type="ECO:0000259" key="9">
    <source>
        <dbReference type="PROSITE" id="PS51384"/>
    </source>
</evidence>
<dbReference type="InterPro" id="IPR050415">
    <property type="entry name" value="MRET"/>
</dbReference>
<keyword evidence="3" id="KW-0479">Metal-binding</keyword>
<evidence type="ECO:0000259" key="7">
    <source>
        <dbReference type="PROSITE" id="PS51085"/>
    </source>
</evidence>
<evidence type="ECO:0000256" key="5">
    <source>
        <dbReference type="ARBA" id="ARBA00023004"/>
    </source>
</evidence>
<feature type="domain" description="2Fe-2S ferredoxin-type" evidence="7">
    <location>
        <begin position="503"/>
        <end position="588"/>
    </location>
</feature>
<dbReference type="PANTHER" id="PTHR47354">
    <property type="entry name" value="NADH OXIDOREDUCTASE HCR"/>
    <property type="match status" value="1"/>
</dbReference>
<reference evidence="10" key="1">
    <citation type="submission" date="2021-01" db="EMBL/GenBank/DDBJ databases">
        <title>Rhizobium sp. strain KVB221 16S ribosomal RNA gene Genome sequencing and assembly.</title>
        <authorList>
            <person name="Kang M."/>
        </authorList>
    </citation>
    <scope>NUCLEOTIDE SEQUENCE</scope>
    <source>
        <strain evidence="10">KVB221</strain>
    </source>
</reference>
<evidence type="ECO:0000256" key="1">
    <source>
        <dbReference type="ARBA" id="ARBA00022630"/>
    </source>
</evidence>
<dbReference type="InterPro" id="IPR036922">
    <property type="entry name" value="Rieske_2Fe-2S_sf"/>
</dbReference>
<evidence type="ECO:0000256" key="2">
    <source>
        <dbReference type="ARBA" id="ARBA00022714"/>
    </source>
</evidence>
<keyword evidence="2" id="KW-0001">2Fe-2S</keyword>
<evidence type="ECO:0000256" key="3">
    <source>
        <dbReference type="ARBA" id="ARBA00022723"/>
    </source>
</evidence>
<dbReference type="GO" id="GO:0016491">
    <property type="term" value="F:oxidoreductase activity"/>
    <property type="evidence" value="ECO:0007669"/>
    <property type="project" value="UniProtKB-KW"/>
</dbReference>
<dbReference type="SUPFAM" id="SSF52343">
    <property type="entry name" value="Ferredoxin reductase-like, C-terminal NADP-linked domain"/>
    <property type="match status" value="1"/>
</dbReference>
<dbReference type="InterPro" id="IPR006058">
    <property type="entry name" value="2Fe2S_fd_BS"/>
</dbReference>
<dbReference type="SUPFAM" id="SSF50022">
    <property type="entry name" value="ISP domain"/>
    <property type="match status" value="1"/>
</dbReference>
<dbReference type="InterPro" id="IPR001041">
    <property type="entry name" value="2Fe-2S_ferredoxin-type"/>
</dbReference>
<gene>
    <name evidence="10" type="ORF">JJB09_21420</name>
</gene>
<dbReference type="CDD" id="cd06185">
    <property type="entry name" value="PDR_like"/>
    <property type="match status" value="1"/>
</dbReference>
<dbReference type="GO" id="GO:0046872">
    <property type="term" value="F:metal ion binding"/>
    <property type="evidence" value="ECO:0007669"/>
    <property type="project" value="UniProtKB-KW"/>
</dbReference>
<dbReference type="PROSITE" id="PS51085">
    <property type="entry name" value="2FE2S_FER_2"/>
    <property type="match status" value="1"/>
</dbReference>
<dbReference type="Gene3D" id="2.40.30.10">
    <property type="entry name" value="Translation factors"/>
    <property type="match status" value="1"/>
</dbReference>
<dbReference type="GO" id="GO:0051537">
    <property type="term" value="F:2 iron, 2 sulfur cluster binding"/>
    <property type="evidence" value="ECO:0007669"/>
    <property type="project" value="UniProtKB-KW"/>
</dbReference>
<dbReference type="InterPro" id="IPR017941">
    <property type="entry name" value="Rieske_2Fe-2S"/>
</dbReference>
<keyword evidence="4" id="KW-0560">Oxidoreductase</keyword>
<organism evidence="10 11">
    <name type="scientific">Rhizobium setariae</name>
    <dbReference type="NCBI Taxonomy" id="2801340"/>
    <lineage>
        <taxon>Bacteria</taxon>
        <taxon>Pseudomonadati</taxon>
        <taxon>Pseudomonadota</taxon>
        <taxon>Alphaproteobacteria</taxon>
        <taxon>Hyphomicrobiales</taxon>
        <taxon>Rhizobiaceae</taxon>
        <taxon>Rhizobium/Agrobacterium group</taxon>
        <taxon>Rhizobium</taxon>
    </lineage>
</organism>
<evidence type="ECO:0000256" key="6">
    <source>
        <dbReference type="ARBA" id="ARBA00023014"/>
    </source>
</evidence>
<dbReference type="InterPro" id="IPR036010">
    <property type="entry name" value="2Fe-2S_ferredoxin-like_sf"/>
</dbReference>
<keyword evidence="1" id="KW-0285">Flavoprotein</keyword>
<evidence type="ECO:0000313" key="10">
    <source>
        <dbReference type="EMBL" id="MBL0374576.1"/>
    </source>
</evidence>
<name>A0A936YTF9_9HYPH</name>
<dbReference type="InterPro" id="IPR017938">
    <property type="entry name" value="Riboflavin_synthase-like_b-brl"/>
</dbReference>
<dbReference type="EMBL" id="JAEQNC010000014">
    <property type="protein sequence ID" value="MBL0374576.1"/>
    <property type="molecule type" value="Genomic_DNA"/>
</dbReference>
<dbReference type="Pfam" id="PF00355">
    <property type="entry name" value="Rieske"/>
    <property type="match status" value="1"/>
</dbReference>
<sequence>MQNDTRSEWHPIAATTDLPLRHVFHGQLFGREFAVWRADDGFVNIWENRCLHRGVRLSIGINDGRELKCQYHGWRYSNRTAGCTYIPAHPADAPARTITNRTFPAVERYGLVWSSEQAVGESPVVGGLDEANVLALRAIPVNAPAARVVEALRSYRFQPSARIDGADAEVSVETASATAVALRARADGAETFGVFFVQPVDSNRSVIRGVLDGQMEGAQRAAVLRHHNEHLSALRVAVERKASSMPAPAPIEPVFEPVSEELASMPELTAHGRKAGIRVQVARKWPAADGIMGFELRPLKGLLPTFQPGAHIDVHMPNGDIRQYSIINGPGETDSFTIGVKLERDSKGGSICMHEIVREGDVLAISEPRNNFPLRRDALNTIFVAGGIGITPLLAMAQALKNQNLTHELHYFAQNEGQLAFPERMKYLGETVKPHLGLSPDTTVEQLRTLLTPYRRDTHLYVCGPGPMLEATRAVAAEAGWPEEAVHFEYFKNTKPIDDSSSFEVALARSCLTLKVPAGKTILEVMREAGIDMPSSCEQGACGTCLATVIEGEPDHQDVFLSASERASGTKIMTCVSRSKSARLVLDI</sequence>
<feature type="domain" description="Rieske" evidence="8">
    <location>
        <begin position="9"/>
        <end position="114"/>
    </location>
</feature>